<organism evidence="3 4">
    <name type="scientific">Thalassiosira oceanica</name>
    <name type="common">Marine diatom</name>
    <dbReference type="NCBI Taxonomy" id="159749"/>
    <lineage>
        <taxon>Eukaryota</taxon>
        <taxon>Sar</taxon>
        <taxon>Stramenopiles</taxon>
        <taxon>Ochrophyta</taxon>
        <taxon>Bacillariophyta</taxon>
        <taxon>Coscinodiscophyceae</taxon>
        <taxon>Thalassiosirophycidae</taxon>
        <taxon>Thalassiosirales</taxon>
        <taxon>Thalassiosiraceae</taxon>
        <taxon>Thalassiosira</taxon>
    </lineage>
</organism>
<dbReference type="EMBL" id="AGNL01047819">
    <property type="protein sequence ID" value="EJK46330.1"/>
    <property type="molecule type" value="Genomic_DNA"/>
</dbReference>
<protein>
    <submittedName>
        <fullName evidence="3">Uncharacterized protein</fullName>
    </submittedName>
</protein>
<dbReference type="Proteomes" id="UP000266841">
    <property type="component" value="Unassembled WGS sequence"/>
</dbReference>
<feature type="compositionally biased region" description="Basic and acidic residues" evidence="2">
    <location>
        <begin position="46"/>
        <end position="56"/>
    </location>
</feature>
<feature type="region of interest" description="Disordered" evidence="2">
    <location>
        <begin position="92"/>
        <end position="113"/>
    </location>
</feature>
<feature type="coiled-coil region" evidence="1">
    <location>
        <begin position="136"/>
        <end position="163"/>
    </location>
</feature>
<keyword evidence="4" id="KW-1185">Reference proteome</keyword>
<keyword evidence="1" id="KW-0175">Coiled coil</keyword>
<accession>K0R2J6</accession>
<proteinExistence type="predicted"/>
<comment type="caution">
    <text evidence="3">The sequence shown here is derived from an EMBL/GenBank/DDBJ whole genome shotgun (WGS) entry which is preliminary data.</text>
</comment>
<feature type="region of interest" description="Disordered" evidence="2">
    <location>
        <begin position="1"/>
        <end position="56"/>
    </location>
</feature>
<dbReference type="AlphaFoldDB" id="K0R2J6"/>
<reference evidence="3 4" key="1">
    <citation type="journal article" date="2012" name="Genome Biol.">
        <title>Genome and low-iron response of an oceanic diatom adapted to chronic iron limitation.</title>
        <authorList>
            <person name="Lommer M."/>
            <person name="Specht M."/>
            <person name="Roy A.S."/>
            <person name="Kraemer L."/>
            <person name="Andreson R."/>
            <person name="Gutowska M.A."/>
            <person name="Wolf J."/>
            <person name="Bergner S.V."/>
            <person name="Schilhabel M.B."/>
            <person name="Klostermeier U.C."/>
            <person name="Beiko R.G."/>
            <person name="Rosenstiel P."/>
            <person name="Hippler M."/>
            <person name="Laroche J."/>
        </authorList>
    </citation>
    <scope>NUCLEOTIDE SEQUENCE [LARGE SCALE GENOMIC DNA]</scope>
    <source>
        <strain evidence="3 4">CCMP1005</strain>
    </source>
</reference>
<evidence type="ECO:0000313" key="4">
    <source>
        <dbReference type="Proteomes" id="UP000266841"/>
    </source>
</evidence>
<evidence type="ECO:0000256" key="1">
    <source>
        <dbReference type="SAM" id="Coils"/>
    </source>
</evidence>
<gene>
    <name evidence="3" type="ORF">THAOC_35003</name>
</gene>
<name>K0R2J6_THAOC</name>
<evidence type="ECO:0000256" key="2">
    <source>
        <dbReference type="SAM" id="MobiDB-lite"/>
    </source>
</evidence>
<dbReference type="eggNOG" id="ENOG502QZD4">
    <property type="taxonomic scope" value="Eukaryota"/>
</dbReference>
<sequence length="545" mass="60190">MDDVGGRSPSPPPLKGNPDDVGDLPPSAEDVLVVDAKPSTLASPSNDKDTGINSKRTEIYNQDVTFSREELAMVTPKDVYEELRAFVNRIKEMQNKTPKRKKRSPPTTTTVPRAKRAYQPPTFDATGNSLVSAATLEQHQERLISASAEVETLINQMRAQKKEFISSLGVMSAAVEKMRRDVETSFTMMLGEVSKIATNVSATKIRVRAISSGPSSSNTDSTASLVLPIQAQQEAPTIRSMLISWSLTPSNQLTPLDSSFVFPSNASVLKMMTYWFIGDIESKAPPFRFLIASHMKHIKGLRLEIGRVRRVLKVIKYLALRCGFWVSDWTPTRVTLLWEKVSPSLSRYFGDAPSKHSLSRDMPFKTLFNQVAKTTSIQKDMTDNPDVLKSADVVKAVVAETEELLLANASAANSEKIDLEFLYGIHNGRLNPLPSTWAFPWRSIMLSCSTAGTMTANGIKTLLRRCGEKYGVNVFRVGRILVMRLPHQRGTLNGKLCTTNCMRPAFLKEIQVKGDDAHEQIEDVNAGEAEGVAVGKDTIEEIATV</sequence>
<evidence type="ECO:0000313" key="3">
    <source>
        <dbReference type="EMBL" id="EJK46330.1"/>
    </source>
</evidence>